<keyword evidence="5" id="KW-0694">RNA-binding</keyword>
<comment type="cofactor">
    <cofactor evidence="1">
        <name>Mg(2+)</name>
        <dbReference type="ChEBI" id="CHEBI:18420"/>
    </cofactor>
</comment>
<evidence type="ECO:0000256" key="5">
    <source>
        <dbReference type="ARBA" id="ARBA00022884"/>
    </source>
</evidence>
<dbReference type="InterPro" id="IPR012340">
    <property type="entry name" value="NA-bd_OB-fold"/>
</dbReference>
<evidence type="ECO:0000313" key="7">
    <source>
        <dbReference type="EMBL" id="HIR71858.1"/>
    </source>
</evidence>
<evidence type="ECO:0000256" key="2">
    <source>
        <dbReference type="ARBA" id="ARBA00022723"/>
    </source>
</evidence>
<accession>A0A9D1EBR1</accession>
<evidence type="ECO:0000256" key="4">
    <source>
        <dbReference type="ARBA" id="ARBA00022842"/>
    </source>
</evidence>
<protein>
    <submittedName>
        <fullName evidence="7">Ribonuclease E/G</fullName>
    </submittedName>
</protein>
<gene>
    <name evidence="7" type="ORF">IAA55_11350</name>
</gene>
<name>A0A9D1EBR1_9FIRM</name>
<evidence type="ECO:0000256" key="3">
    <source>
        <dbReference type="ARBA" id="ARBA00022801"/>
    </source>
</evidence>
<evidence type="ECO:0000259" key="6">
    <source>
        <dbReference type="Pfam" id="PF10150"/>
    </source>
</evidence>
<sequence length="416" mass="46727">MDRDSRCVVTEMPFRGKRFRVLLVTDERGRECEILCEDTATRSLVGDIYTGKVERVMKGIRAAFVKIAGGRTVFLPLEDAIGCVYTRKEGKREEICGGDEILLQIVRDPVGTKDAVASCNLTFGGRFVTLTTAKKSHGISRKLSKRERQRWKDFLASYEAYPFGVIIRTEAAEAGEEAVRAELETLTEKAEAFLHTAIHQTGGQLLLQGEGPLEKRAKQFLRQGEGVVQTDLPGFYQDLLAVMEDVGKSGDENLLLNLLFYDDPSYELYKLAGLSTILERALGRKVWMASGAYLIIDPTEALTAIDVNSGRNQRQPKSSDVDMEEYHLRINLEAAEEIARQLRLRNISGMILVDFINLRSEERRSQVLQCLRRAVAEDPAGVQVLDYTRLQLVEMTRKKTYPPLARQICPCEAASE</sequence>
<reference evidence="7" key="2">
    <citation type="journal article" date="2021" name="PeerJ">
        <title>Extensive microbial diversity within the chicken gut microbiome revealed by metagenomics and culture.</title>
        <authorList>
            <person name="Gilroy R."/>
            <person name="Ravi A."/>
            <person name="Getino M."/>
            <person name="Pursley I."/>
            <person name="Horton D.L."/>
            <person name="Alikhan N.F."/>
            <person name="Baker D."/>
            <person name="Gharbi K."/>
            <person name="Hall N."/>
            <person name="Watson M."/>
            <person name="Adriaenssens E.M."/>
            <person name="Foster-Nyarko E."/>
            <person name="Jarju S."/>
            <person name="Secka A."/>
            <person name="Antonio M."/>
            <person name="Oren A."/>
            <person name="Chaudhuri R.R."/>
            <person name="La Ragione R."/>
            <person name="Hildebrand F."/>
            <person name="Pallen M.J."/>
        </authorList>
    </citation>
    <scope>NUCLEOTIDE SEQUENCE</scope>
    <source>
        <strain evidence="7">ChiSjej5B23-6657</strain>
    </source>
</reference>
<dbReference type="CDD" id="cd04453">
    <property type="entry name" value="S1_RNase_E"/>
    <property type="match status" value="1"/>
</dbReference>
<evidence type="ECO:0000256" key="1">
    <source>
        <dbReference type="ARBA" id="ARBA00001946"/>
    </source>
</evidence>
<dbReference type="InterPro" id="IPR004659">
    <property type="entry name" value="RNase_E/G"/>
</dbReference>
<dbReference type="Gene3D" id="2.40.50.140">
    <property type="entry name" value="Nucleic acid-binding proteins"/>
    <property type="match status" value="1"/>
</dbReference>
<dbReference type="GO" id="GO:0003723">
    <property type="term" value="F:RNA binding"/>
    <property type="evidence" value="ECO:0007669"/>
    <property type="project" value="UniProtKB-KW"/>
</dbReference>
<dbReference type="GO" id="GO:0005737">
    <property type="term" value="C:cytoplasm"/>
    <property type="evidence" value="ECO:0007669"/>
    <property type="project" value="TreeGrafter"/>
</dbReference>
<dbReference type="GO" id="GO:0046872">
    <property type="term" value="F:metal ion binding"/>
    <property type="evidence" value="ECO:0007669"/>
    <property type="project" value="UniProtKB-KW"/>
</dbReference>
<dbReference type="AlphaFoldDB" id="A0A9D1EBR1"/>
<dbReference type="PANTHER" id="PTHR30001:SF0">
    <property type="entry name" value="RIBONUCLEASE G"/>
    <property type="match status" value="1"/>
</dbReference>
<dbReference type="Pfam" id="PF10150">
    <property type="entry name" value="RNase_E_G"/>
    <property type="match status" value="1"/>
</dbReference>
<dbReference type="SUPFAM" id="SSF50249">
    <property type="entry name" value="Nucleic acid-binding proteins"/>
    <property type="match status" value="1"/>
</dbReference>
<comment type="caution">
    <text evidence="7">The sequence shown here is derived from an EMBL/GenBank/DDBJ whole genome shotgun (WGS) entry which is preliminary data.</text>
</comment>
<organism evidence="7 8">
    <name type="scientific">Candidatus Pullilachnospira gallistercoris</name>
    <dbReference type="NCBI Taxonomy" id="2840911"/>
    <lineage>
        <taxon>Bacteria</taxon>
        <taxon>Bacillati</taxon>
        <taxon>Bacillota</taxon>
        <taxon>Clostridia</taxon>
        <taxon>Lachnospirales</taxon>
        <taxon>Lachnospiraceae</taxon>
        <taxon>Lachnospiraceae incertae sedis</taxon>
        <taxon>Candidatus Pullilachnospira</taxon>
    </lineage>
</organism>
<dbReference type="GO" id="GO:0016787">
    <property type="term" value="F:hydrolase activity"/>
    <property type="evidence" value="ECO:0007669"/>
    <property type="project" value="UniProtKB-KW"/>
</dbReference>
<keyword evidence="2" id="KW-0479">Metal-binding</keyword>
<dbReference type="GO" id="GO:0006364">
    <property type="term" value="P:rRNA processing"/>
    <property type="evidence" value="ECO:0007669"/>
    <property type="project" value="TreeGrafter"/>
</dbReference>
<dbReference type="InterPro" id="IPR019307">
    <property type="entry name" value="RNA-bd_AU-1/RNase_E/G"/>
</dbReference>
<proteinExistence type="predicted"/>
<keyword evidence="3" id="KW-0378">Hydrolase</keyword>
<reference evidence="7" key="1">
    <citation type="submission" date="2020-10" db="EMBL/GenBank/DDBJ databases">
        <authorList>
            <person name="Gilroy R."/>
        </authorList>
    </citation>
    <scope>NUCLEOTIDE SEQUENCE</scope>
    <source>
        <strain evidence="7">ChiSjej5B23-6657</strain>
    </source>
</reference>
<dbReference type="EMBL" id="DVHM01000189">
    <property type="protein sequence ID" value="HIR71858.1"/>
    <property type="molecule type" value="Genomic_DNA"/>
</dbReference>
<feature type="domain" description="RNA-binding protein AU-1/Ribonuclease E/G" evidence="6">
    <location>
        <begin position="123"/>
        <end position="400"/>
    </location>
</feature>
<keyword evidence="4" id="KW-0460">Magnesium</keyword>
<evidence type="ECO:0000313" key="8">
    <source>
        <dbReference type="Proteomes" id="UP000823912"/>
    </source>
</evidence>
<dbReference type="PANTHER" id="PTHR30001">
    <property type="entry name" value="RIBONUCLEASE"/>
    <property type="match status" value="1"/>
</dbReference>
<dbReference type="GO" id="GO:0004540">
    <property type="term" value="F:RNA nuclease activity"/>
    <property type="evidence" value="ECO:0007669"/>
    <property type="project" value="InterPro"/>
</dbReference>
<dbReference type="Proteomes" id="UP000823912">
    <property type="component" value="Unassembled WGS sequence"/>
</dbReference>